<dbReference type="EMBL" id="BEZZ01000786">
    <property type="protein sequence ID" value="GCC36094.1"/>
    <property type="molecule type" value="Genomic_DNA"/>
</dbReference>
<dbReference type="OrthoDB" id="2687452at2759"/>
<dbReference type="GO" id="GO:0005634">
    <property type="term" value="C:nucleus"/>
    <property type="evidence" value="ECO:0007669"/>
    <property type="project" value="TreeGrafter"/>
</dbReference>
<dbReference type="SMART" id="SM00355">
    <property type="entry name" value="ZnF_C2H2"/>
    <property type="match status" value="6"/>
</dbReference>
<comment type="caution">
    <text evidence="8">The sequence shown here is derived from an EMBL/GenBank/DDBJ whole genome shotgun (WGS) entry which is preliminary data.</text>
</comment>
<evidence type="ECO:0000256" key="6">
    <source>
        <dbReference type="PROSITE-ProRule" id="PRU00042"/>
    </source>
</evidence>
<gene>
    <name evidence="8" type="ORF">chiPu_0014586</name>
</gene>
<sequence>MAVVGELLKRISCDYPGCLATFTRRWKLEEHLSVHTGQCSSEACGKTFKKNRDLKTHCYEHVKEPAFECQKEGCKMKFKIRNERQVHERKHNGYPCGFEECQFVATTWTQLQKHRKIHPSSVEHCCANCEKKFKHSCALRRHKRIHRAQNSGWTCPMEDCDLNFRTGFNLEHHIRKDHFKLLEYKCYFPDCQKAFAMKINHECRQKWHPGQRNLVIEEKLTRLFNEKQIFRTKSKIESDLSGLFNERKITPPVNTEVYLSRLFENQLLLPGK</sequence>
<keyword evidence="5" id="KW-0694">RNA-binding</keyword>
<dbReference type="Pfam" id="PF22110">
    <property type="entry name" value="TFIIIA_zf-C2H2"/>
    <property type="match status" value="1"/>
</dbReference>
<keyword evidence="2" id="KW-0677">Repeat</keyword>
<accession>A0A401T0D4</accession>
<feature type="domain" description="C2H2-type" evidence="7">
    <location>
        <begin position="37"/>
        <end position="66"/>
    </location>
</feature>
<dbReference type="Pfam" id="PF00096">
    <property type="entry name" value="zf-C2H2"/>
    <property type="match status" value="1"/>
</dbReference>
<dbReference type="AlphaFoldDB" id="A0A401T0D4"/>
<name>A0A401T0D4_CHIPU</name>
<dbReference type="OMA" id="CQCAVAG"/>
<dbReference type="InterPro" id="IPR051061">
    <property type="entry name" value="Zinc_finger_trans_reg"/>
</dbReference>
<dbReference type="SUPFAM" id="SSF57667">
    <property type="entry name" value="beta-beta-alpha zinc fingers"/>
    <property type="match status" value="3"/>
</dbReference>
<dbReference type="PROSITE" id="PS50157">
    <property type="entry name" value="ZINC_FINGER_C2H2_2"/>
    <property type="match status" value="5"/>
</dbReference>
<keyword evidence="1" id="KW-0479">Metal-binding</keyword>
<evidence type="ECO:0000259" key="7">
    <source>
        <dbReference type="PROSITE" id="PS50157"/>
    </source>
</evidence>
<keyword evidence="3 6" id="KW-0863">Zinc-finger</keyword>
<feature type="domain" description="C2H2-type" evidence="7">
    <location>
        <begin position="11"/>
        <end position="40"/>
    </location>
</feature>
<dbReference type="GO" id="GO:0003723">
    <property type="term" value="F:RNA binding"/>
    <property type="evidence" value="ECO:0007669"/>
    <property type="project" value="UniProtKB-KW"/>
</dbReference>
<evidence type="ECO:0000256" key="5">
    <source>
        <dbReference type="ARBA" id="ARBA00022884"/>
    </source>
</evidence>
<dbReference type="STRING" id="137246.A0A401T0D4"/>
<dbReference type="Gene3D" id="3.30.160.60">
    <property type="entry name" value="Classic Zinc Finger"/>
    <property type="match status" value="4"/>
</dbReference>
<keyword evidence="9" id="KW-1185">Reference proteome</keyword>
<dbReference type="GO" id="GO:0008270">
    <property type="term" value="F:zinc ion binding"/>
    <property type="evidence" value="ECO:0007669"/>
    <property type="project" value="UniProtKB-KW"/>
</dbReference>
<feature type="domain" description="C2H2-type" evidence="7">
    <location>
        <begin position="124"/>
        <end position="151"/>
    </location>
</feature>
<dbReference type="Proteomes" id="UP000287033">
    <property type="component" value="Unassembled WGS sequence"/>
</dbReference>
<dbReference type="PROSITE" id="PS00028">
    <property type="entry name" value="ZINC_FINGER_C2H2_1"/>
    <property type="match status" value="5"/>
</dbReference>
<dbReference type="InterPro" id="IPR013087">
    <property type="entry name" value="Znf_C2H2_type"/>
</dbReference>
<evidence type="ECO:0000256" key="2">
    <source>
        <dbReference type="ARBA" id="ARBA00022737"/>
    </source>
</evidence>
<evidence type="ECO:0000256" key="4">
    <source>
        <dbReference type="ARBA" id="ARBA00022833"/>
    </source>
</evidence>
<dbReference type="InterPro" id="IPR054599">
    <property type="entry name" value="TFIIIA_Zfn-C2H2"/>
</dbReference>
<proteinExistence type="predicted"/>
<evidence type="ECO:0000313" key="9">
    <source>
        <dbReference type="Proteomes" id="UP000287033"/>
    </source>
</evidence>
<feature type="domain" description="C2H2-type" evidence="7">
    <location>
        <begin position="67"/>
        <end position="93"/>
    </location>
</feature>
<evidence type="ECO:0000256" key="3">
    <source>
        <dbReference type="ARBA" id="ARBA00022771"/>
    </source>
</evidence>
<reference evidence="8 9" key="1">
    <citation type="journal article" date="2018" name="Nat. Ecol. Evol.">
        <title>Shark genomes provide insights into elasmobranch evolution and the origin of vertebrates.</title>
        <authorList>
            <person name="Hara Y"/>
            <person name="Yamaguchi K"/>
            <person name="Onimaru K"/>
            <person name="Kadota M"/>
            <person name="Koyanagi M"/>
            <person name="Keeley SD"/>
            <person name="Tatsumi K"/>
            <person name="Tanaka K"/>
            <person name="Motone F"/>
            <person name="Kageyama Y"/>
            <person name="Nozu R"/>
            <person name="Adachi N"/>
            <person name="Nishimura O"/>
            <person name="Nakagawa R"/>
            <person name="Tanegashima C"/>
            <person name="Kiyatake I"/>
            <person name="Matsumoto R"/>
            <person name="Murakumo K"/>
            <person name="Nishida K"/>
            <person name="Terakita A"/>
            <person name="Kuratani S"/>
            <person name="Sato K"/>
            <person name="Hyodo S Kuraku.S."/>
        </authorList>
    </citation>
    <scope>NUCLEOTIDE SEQUENCE [LARGE SCALE GENOMIC DNA]</scope>
</reference>
<dbReference type="PANTHER" id="PTHR46179">
    <property type="entry name" value="ZINC FINGER PROTEIN"/>
    <property type="match status" value="1"/>
</dbReference>
<dbReference type="PANTHER" id="PTHR46179:SF28">
    <property type="entry name" value="SI:DKEY-208K4.2 PROTEIN"/>
    <property type="match status" value="1"/>
</dbReference>
<keyword evidence="4" id="KW-0862">Zinc</keyword>
<evidence type="ECO:0000256" key="1">
    <source>
        <dbReference type="ARBA" id="ARBA00022723"/>
    </source>
</evidence>
<evidence type="ECO:0000313" key="8">
    <source>
        <dbReference type="EMBL" id="GCC36094.1"/>
    </source>
</evidence>
<organism evidence="8 9">
    <name type="scientific">Chiloscyllium punctatum</name>
    <name type="common">Brownbanded bambooshark</name>
    <name type="synonym">Hemiscyllium punctatum</name>
    <dbReference type="NCBI Taxonomy" id="137246"/>
    <lineage>
        <taxon>Eukaryota</taxon>
        <taxon>Metazoa</taxon>
        <taxon>Chordata</taxon>
        <taxon>Craniata</taxon>
        <taxon>Vertebrata</taxon>
        <taxon>Chondrichthyes</taxon>
        <taxon>Elasmobranchii</taxon>
        <taxon>Galeomorphii</taxon>
        <taxon>Galeoidea</taxon>
        <taxon>Orectolobiformes</taxon>
        <taxon>Hemiscylliidae</taxon>
        <taxon>Chiloscyllium</taxon>
    </lineage>
</organism>
<dbReference type="InterPro" id="IPR036236">
    <property type="entry name" value="Znf_C2H2_sf"/>
</dbReference>
<feature type="domain" description="C2H2-type" evidence="7">
    <location>
        <begin position="184"/>
        <end position="213"/>
    </location>
</feature>
<protein>
    <recommendedName>
        <fullName evidence="7">C2H2-type domain-containing protein</fullName>
    </recommendedName>
</protein>